<dbReference type="EMBL" id="MH248138">
    <property type="protein sequence ID" value="AWY08493.1"/>
    <property type="molecule type" value="Genomic_DNA"/>
</dbReference>
<evidence type="ECO:0000313" key="2">
    <source>
        <dbReference type="Proteomes" id="UP000251795"/>
    </source>
</evidence>
<accession>A0A2Z4QEK1</accession>
<proteinExistence type="predicted"/>
<keyword evidence="2" id="KW-1185">Reference proteome</keyword>
<gene>
    <name evidence="1" type="ORF">Alexandra_230</name>
</gene>
<dbReference type="Proteomes" id="UP000251795">
    <property type="component" value="Segment"/>
</dbReference>
<dbReference type="SUPFAM" id="SSF49464">
    <property type="entry name" value="Carboxypeptidase regulatory domain-like"/>
    <property type="match status" value="1"/>
</dbReference>
<protein>
    <recommendedName>
        <fullName evidence="3">Inverse autotransporter beta-barrel domain-containing protein</fullName>
    </recommendedName>
</protein>
<reference evidence="1 2" key="1">
    <citation type="submission" date="2018-04" db="EMBL/GenBank/DDBJ databases">
        <authorList>
            <person name="Go L.Y."/>
            <person name="Mitchell J.A."/>
        </authorList>
    </citation>
    <scope>NUCLEOTIDE SEQUENCE [LARGE SCALE GENOMIC DNA]</scope>
</reference>
<dbReference type="InterPro" id="IPR008969">
    <property type="entry name" value="CarboxyPept-like_regulatory"/>
</dbReference>
<organism evidence="1 2">
    <name type="scientific">Erwinia phage vB_EamM_Alexandra</name>
    <dbReference type="NCBI Taxonomy" id="2201424"/>
    <lineage>
        <taxon>Viruses</taxon>
        <taxon>Duplodnaviria</taxon>
        <taxon>Heunggongvirae</taxon>
        <taxon>Uroviricota</taxon>
        <taxon>Caudoviricetes</taxon>
        <taxon>Alexandravirus</taxon>
        <taxon>Alexandravirus alexandra</taxon>
    </lineage>
</organism>
<name>A0A2Z4QEK1_9CAUD</name>
<evidence type="ECO:0000313" key="1">
    <source>
        <dbReference type="EMBL" id="AWY08493.1"/>
    </source>
</evidence>
<sequence>MSNFITLDQYRAILKRNILKEPQMLVINQTQPLGQIFFQCPGDNFAMKDIIVPASKNAIDLTQQAPLENLLACSQLKALLQTQRLMLLNPEEMPTPGEGIQMPQLNTPPVAGAISVDGVTIPNAIVIVEQNGNVWTGASNGSGVFTVDMSGLEEGVFSITVTADGFVPARYNFTAGAQPLQPMPVPTVHAVFKETTVSGTTVANANIIVSVQSKEFTGQADDQGAFSINVDPLPFDIIHLTITAAGYLDNVVNHMVDSVPGLAQINSAPFLTTALAGKASPEAEIEILITGQSNQFVTAAANGDWSAVVGAVKGEVSIRVLEKDGYDEATATMQPTKLPAPVLAVDDADNIGENQTVFGGAITGLSAEANDVAVTLTVQAGLYEGTVDLQSSHWSVTGVDAKAGVGSVGVVSLTSAFYEEASVQFNILEEFAQPTLQQAQDGQTAVVGDTVASATVKITMGGETKTASSNPQGAFSVDGFTNVVPGSIHIELSRNGYLPAVFDVTLVVQALGQLDHELAVGEDTATGHATPGSTVTLTQGSITGDAVADASTGEFIISLSSPLVADTQVELKVEHANYVTYTETLVVSNP</sequence>
<evidence type="ECO:0008006" key="3">
    <source>
        <dbReference type="Google" id="ProtNLM"/>
    </source>
</evidence>